<dbReference type="InterPro" id="IPR021857">
    <property type="entry name" value="DUF3467"/>
</dbReference>
<dbReference type="eggNOG" id="COG4191">
    <property type="taxonomic scope" value="Bacteria"/>
</dbReference>
<protein>
    <recommendedName>
        <fullName evidence="4">DUF3467 domain-containing protein</fullName>
    </recommendedName>
</protein>
<dbReference type="Pfam" id="PF11950">
    <property type="entry name" value="DUF3467"/>
    <property type="match status" value="1"/>
</dbReference>
<dbReference type="GeneID" id="60061467"/>
<evidence type="ECO:0000313" key="2">
    <source>
        <dbReference type="EMBL" id="EOA54149.1"/>
    </source>
</evidence>
<dbReference type="RefSeq" id="WP_005941895.1">
    <property type="nucleotide sequence ID" value="NZ_KB890322.1"/>
</dbReference>
<evidence type="ECO:0008006" key="4">
    <source>
        <dbReference type="Google" id="ProtNLM"/>
    </source>
</evidence>
<keyword evidence="3" id="KW-1185">Reference proteome</keyword>
<dbReference type="PATRIC" id="fig|1121098.3.peg.2660"/>
<gene>
    <name evidence="2" type="ORF">HMPREF1534_02623</name>
</gene>
<dbReference type="Proteomes" id="UP000017831">
    <property type="component" value="Unassembled WGS sequence"/>
</dbReference>
<sequence length="113" mass="12535">MENEKNNNQLQIELKEEVAQGTYANLAIITHSSSEFIVDFVRVMPGLPKAGVQSRIVLTPEHAKRLMYALQENVAKYERNFGPIRMPEEMNGANGGPDGKTFIPPMSGFKGEA</sequence>
<feature type="region of interest" description="Disordered" evidence="1">
    <location>
        <begin position="88"/>
        <end position="113"/>
    </location>
</feature>
<dbReference type="OrthoDB" id="9813817at2"/>
<accession>U6RBY2</accession>
<name>U6RBY2_9BACT</name>
<proteinExistence type="predicted"/>
<organism evidence="2 3">
    <name type="scientific">Phocaeicola massiliensis B84634 = Timone 84634 = DSM 17679 = JCM 13223</name>
    <dbReference type="NCBI Taxonomy" id="1121098"/>
    <lineage>
        <taxon>Bacteria</taxon>
        <taxon>Pseudomonadati</taxon>
        <taxon>Bacteroidota</taxon>
        <taxon>Bacteroidia</taxon>
        <taxon>Bacteroidales</taxon>
        <taxon>Bacteroidaceae</taxon>
        <taxon>Phocaeicola</taxon>
    </lineage>
</organism>
<dbReference type="STRING" id="1121098.HMPREF1534_02623"/>
<evidence type="ECO:0000313" key="3">
    <source>
        <dbReference type="Proteomes" id="UP000017831"/>
    </source>
</evidence>
<comment type="caution">
    <text evidence="2">The sequence shown here is derived from an EMBL/GenBank/DDBJ whole genome shotgun (WGS) entry which is preliminary data.</text>
</comment>
<reference evidence="2 3" key="1">
    <citation type="submission" date="2013-04" db="EMBL/GenBank/DDBJ databases">
        <title>The Genome Sequence of Bacteroides massiliensis DSM 17679.</title>
        <authorList>
            <consortium name="The Broad Institute Genomics Platform"/>
            <person name="Earl A."/>
            <person name="Ward D."/>
            <person name="Feldgarden M."/>
            <person name="Gevers D."/>
            <person name="Martens E."/>
            <person name="Fenner L."/>
            <person name="Roux V."/>
            <person name="Mallet M.N."/>
            <person name="Raoult D."/>
            <person name="Walker B."/>
            <person name="Young S."/>
            <person name="Zeng Q."/>
            <person name="Gargeya S."/>
            <person name="Fitzgerald M."/>
            <person name="Haas B."/>
            <person name="Abouelleil A."/>
            <person name="Allen A.W."/>
            <person name="Alvarado L."/>
            <person name="Arachchi H.M."/>
            <person name="Berlin A.M."/>
            <person name="Chapman S.B."/>
            <person name="Gainer-Dewar J."/>
            <person name="Goldberg J."/>
            <person name="Griggs A."/>
            <person name="Gujja S."/>
            <person name="Hansen M."/>
            <person name="Howarth C."/>
            <person name="Imamovic A."/>
            <person name="Ireland A."/>
            <person name="Larimer J."/>
            <person name="McCowan C."/>
            <person name="Murphy C."/>
            <person name="Pearson M."/>
            <person name="Poon T.W."/>
            <person name="Priest M."/>
            <person name="Roberts A."/>
            <person name="Saif S."/>
            <person name="Shea T."/>
            <person name="Sisk P."/>
            <person name="Sykes S."/>
            <person name="Wortman J."/>
            <person name="Nusbaum C."/>
            <person name="Birren B."/>
        </authorList>
    </citation>
    <scope>NUCLEOTIDE SEQUENCE [LARGE SCALE GENOMIC DNA]</scope>
    <source>
        <strain evidence="3">B84634 / Timone 84634 / DSM 17679 / JCM 13223</strain>
    </source>
</reference>
<dbReference type="EMBL" id="AQHY01000028">
    <property type="protein sequence ID" value="EOA54149.1"/>
    <property type="molecule type" value="Genomic_DNA"/>
</dbReference>
<evidence type="ECO:0000256" key="1">
    <source>
        <dbReference type="SAM" id="MobiDB-lite"/>
    </source>
</evidence>
<dbReference type="AlphaFoldDB" id="U6RBY2"/>
<dbReference type="HOGENOM" id="CLU_153689_0_0_10"/>